<keyword evidence="1" id="KW-0812">Transmembrane</keyword>
<evidence type="ECO:0000313" key="3">
    <source>
        <dbReference type="Proteomes" id="UP001317705"/>
    </source>
</evidence>
<protein>
    <submittedName>
        <fullName evidence="2">Uncharacterized protein</fullName>
    </submittedName>
</protein>
<sequence length="359" mass="39611">MNQLIPTPDNLSANWQLFRALLIAVFPLHLLLMNAMLGTTAITLIVRFKHDETSRRLAHALGRVIPALVAFAVNLGVAALLFLQVLYGQFFFTSSVLMALFWILVIPLLMAAYALLYLHEFSFARLGRAGSGCLALALAAFLTIAFLFVNNMTLMLVPSAWQAYFTNAGGTILNLADPTLWPRYLHFIIGAIAIGGLFVALFGNRLTRRDPEAGAAARAIGLRVFRLLTMLQILVGIWFLMRLPRDMMMLFMGDDRLATTLLLAGFALTAVLLWAAFRERLTIAATIAVPLVYLMSLLRDTVRNGALHDYLHPAAMAVSFQIGPIIMFLATLLVGAGAITWMVRQFGRTTDKRPSPDSE</sequence>
<accession>A0ABM8EGS7</accession>
<feature type="transmembrane region" description="Helical" evidence="1">
    <location>
        <begin position="130"/>
        <end position="149"/>
    </location>
</feature>
<feature type="transmembrane region" description="Helical" evidence="1">
    <location>
        <begin position="99"/>
        <end position="118"/>
    </location>
</feature>
<name>A0ABM8EGS7_9BACT</name>
<keyword evidence="1" id="KW-1133">Transmembrane helix</keyword>
<feature type="transmembrane region" description="Helical" evidence="1">
    <location>
        <begin position="67"/>
        <end position="87"/>
    </location>
</feature>
<organism evidence="2 3">
    <name type="scientific">Geotalea uraniireducens</name>
    <dbReference type="NCBI Taxonomy" id="351604"/>
    <lineage>
        <taxon>Bacteria</taxon>
        <taxon>Pseudomonadati</taxon>
        <taxon>Thermodesulfobacteriota</taxon>
        <taxon>Desulfuromonadia</taxon>
        <taxon>Geobacterales</taxon>
        <taxon>Geobacteraceae</taxon>
        <taxon>Geotalea</taxon>
    </lineage>
</organism>
<evidence type="ECO:0000313" key="2">
    <source>
        <dbReference type="EMBL" id="BDV41472.1"/>
    </source>
</evidence>
<gene>
    <name evidence="2" type="ORF">GURASL_03950</name>
</gene>
<feature type="transmembrane region" description="Helical" evidence="1">
    <location>
        <begin position="256"/>
        <end position="274"/>
    </location>
</feature>
<keyword evidence="1" id="KW-0472">Membrane</keyword>
<dbReference type="Proteomes" id="UP001317705">
    <property type="component" value="Chromosome"/>
</dbReference>
<feature type="transmembrane region" description="Helical" evidence="1">
    <location>
        <begin position="184"/>
        <end position="203"/>
    </location>
</feature>
<feature type="transmembrane region" description="Helical" evidence="1">
    <location>
        <begin position="318"/>
        <end position="343"/>
    </location>
</feature>
<dbReference type="RefSeq" id="WP_282001459.1">
    <property type="nucleotide sequence ID" value="NZ_AP027151.1"/>
</dbReference>
<feature type="transmembrane region" description="Helical" evidence="1">
    <location>
        <begin position="281"/>
        <end position="298"/>
    </location>
</feature>
<dbReference type="EMBL" id="AP027151">
    <property type="protein sequence ID" value="BDV41472.1"/>
    <property type="molecule type" value="Genomic_DNA"/>
</dbReference>
<reference evidence="2 3" key="1">
    <citation type="submission" date="2022-12" db="EMBL/GenBank/DDBJ databases">
        <title>Polyphasic characterization of Geotalea uranireducens NIT-SL11 newly isolated from a complex of sewage sludge and microbially reduced graphene oxide.</title>
        <authorList>
            <person name="Xie L."/>
            <person name="Yoshida N."/>
            <person name="Meng L."/>
        </authorList>
    </citation>
    <scope>NUCLEOTIDE SEQUENCE [LARGE SCALE GENOMIC DNA]</scope>
    <source>
        <strain evidence="2 3">NIT-SL11</strain>
    </source>
</reference>
<proteinExistence type="predicted"/>
<feature type="transmembrane region" description="Helical" evidence="1">
    <location>
        <begin position="224"/>
        <end position="241"/>
    </location>
</feature>
<evidence type="ECO:0000256" key="1">
    <source>
        <dbReference type="SAM" id="Phobius"/>
    </source>
</evidence>
<keyword evidence="3" id="KW-1185">Reference proteome</keyword>
<feature type="transmembrane region" description="Helical" evidence="1">
    <location>
        <begin position="20"/>
        <end position="46"/>
    </location>
</feature>